<name>A0A809S6H1_9BACT</name>
<evidence type="ECO:0000259" key="5">
    <source>
        <dbReference type="Pfam" id="PF14509"/>
    </source>
</evidence>
<dbReference type="Pfam" id="PF10566">
    <property type="entry name" value="Glyco_hydro_97"/>
    <property type="match status" value="1"/>
</dbReference>
<evidence type="ECO:0000256" key="1">
    <source>
        <dbReference type="ARBA" id="ARBA00022801"/>
    </source>
</evidence>
<dbReference type="SUPFAM" id="SSF51445">
    <property type="entry name" value="(Trans)glycosidases"/>
    <property type="match status" value="1"/>
</dbReference>
<dbReference type="InterPro" id="IPR014718">
    <property type="entry name" value="GH-type_carb-bd"/>
</dbReference>
<dbReference type="GO" id="GO:0030246">
    <property type="term" value="F:carbohydrate binding"/>
    <property type="evidence" value="ECO:0007669"/>
    <property type="project" value="InterPro"/>
</dbReference>
<dbReference type="InterPro" id="IPR029486">
    <property type="entry name" value="GH97_N"/>
</dbReference>
<reference evidence="6" key="1">
    <citation type="journal article" name="DNA Res.">
        <title>The physiological potential of anammox bacteria as revealed by their core genome structure.</title>
        <authorList>
            <person name="Okubo T."/>
            <person name="Toyoda A."/>
            <person name="Fukuhara K."/>
            <person name="Uchiyama I."/>
            <person name="Harigaya Y."/>
            <person name="Kuroiwa M."/>
            <person name="Suzuki T."/>
            <person name="Murakami Y."/>
            <person name="Suwa Y."/>
            <person name="Takami H."/>
        </authorList>
    </citation>
    <scope>NUCLEOTIDE SEQUENCE</scope>
    <source>
        <strain evidence="6">317325-2</strain>
    </source>
</reference>
<sequence>MLAFIAAAGLLAPNPLMESIERPTRTSEALALDSSGRYALRSPSGSLDVQIALPQGRSTKRPSWSLKRGTKTLLDGCLLSLTEKARGDLMEGARVDSVETRFVDERVPILFGKSSEGVNRFREIRLGLRTPDGGSLALVFRCFDDAVAFRYEVESLPGSKGVVVQGEDSSFVPAGEWTAYARYMANFANSREHLIAQVPLSGLRQGVLLDTPLTLQRQDGITLAITEAGLREFPGMSLMRPIGDTRQSLFARLSPRSDGSKAACIVPFKTPWRVVLIGKRPGDLLESTTLYCLNDPPAIGDASWIRPGKMTWYWWNGYVGYPKPSEPILSFEAQKRYIDFAAANGILYHSIISSENDEPWYINGQPGLFPAAGADSTKVRPDLDLKRIADYARSKGVRLWTWVHQATLRGKDLDAVFAHYRNLRWSGMMVDFFDNDDQATVQFAEEILKAAARHQILIHFHGMYKPTGWERTYPNLMNHEGSLNLEYLKWRDTCTPEHTLRVMFTRQIAGPMDYHLGGFRSVVREDFVPRNVGPNVLGTRGFNLALYVLIDNPNPMVSDYPAAYEGQAGLDFLREVPTFWEETRVLAGKVGEIALMARRKGVSWWVGCASAGEARTVRFSASFLGRSNFRMRVWRDAVGADLDPNLLTVETREVGRGEEIEVRVARDGGFVAEFRPAK</sequence>
<protein>
    <submittedName>
        <fullName evidence="6">Glycoside hydrolase family 97</fullName>
    </submittedName>
</protein>
<dbReference type="KEGG" id="npy:NPRO_24720"/>
<accession>A0A809S6H1</accession>
<proteinExistence type="predicted"/>
<dbReference type="EMBL" id="AP021858">
    <property type="protein sequence ID" value="BBO24877.1"/>
    <property type="molecule type" value="Genomic_DNA"/>
</dbReference>
<dbReference type="InterPro" id="IPR013780">
    <property type="entry name" value="Glyco_hydro_b"/>
</dbReference>
<keyword evidence="1 6" id="KW-0378">Hydrolase</keyword>
<evidence type="ECO:0000313" key="6">
    <source>
        <dbReference type="EMBL" id="BBO24877.1"/>
    </source>
</evidence>
<dbReference type="Gene3D" id="3.20.20.70">
    <property type="entry name" value="Aldolase class I"/>
    <property type="match status" value="1"/>
</dbReference>
<dbReference type="InterPro" id="IPR052720">
    <property type="entry name" value="Glycosyl_hydrolase_97"/>
</dbReference>
<dbReference type="Proteomes" id="UP000662873">
    <property type="component" value="Chromosome"/>
</dbReference>
<evidence type="ECO:0000256" key="2">
    <source>
        <dbReference type="ARBA" id="ARBA00023295"/>
    </source>
</evidence>
<keyword evidence="2" id="KW-0326">Glycosidase</keyword>
<dbReference type="InterPro" id="IPR029483">
    <property type="entry name" value="GH97_C"/>
</dbReference>
<dbReference type="InterPro" id="IPR013785">
    <property type="entry name" value="Aldolase_TIM"/>
</dbReference>
<dbReference type="InterPro" id="IPR017853">
    <property type="entry name" value="GH"/>
</dbReference>
<dbReference type="Pfam" id="PF14509">
    <property type="entry name" value="GH97_C"/>
    <property type="match status" value="1"/>
</dbReference>
<dbReference type="Pfam" id="PF14508">
    <property type="entry name" value="GH97_N"/>
    <property type="match status" value="1"/>
</dbReference>
<dbReference type="GO" id="GO:0016798">
    <property type="term" value="F:hydrolase activity, acting on glycosyl bonds"/>
    <property type="evidence" value="ECO:0007669"/>
    <property type="project" value="UniProtKB-KW"/>
</dbReference>
<dbReference type="Gene3D" id="2.60.40.1180">
    <property type="entry name" value="Golgi alpha-mannosidase II"/>
    <property type="match status" value="1"/>
</dbReference>
<feature type="domain" description="Glycosyl-hydrolase 97 N-terminal" evidence="4">
    <location>
        <begin position="40"/>
        <end position="296"/>
    </location>
</feature>
<gene>
    <name evidence="6" type="ORF">NPRO_24720</name>
</gene>
<feature type="domain" description="Glycosyl-hydrolase 97 C-terminal oligomerisation" evidence="5">
    <location>
        <begin position="580"/>
        <end position="674"/>
    </location>
</feature>
<evidence type="ECO:0000313" key="7">
    <source>
        <dbReference type="Proteomes" id="UP000662873"/>
    </source>
</evidence>
<dbReference type="InterPro" id="IPR019563">
    <property type="entry name" value="GH97_catalytic"/>
</dbReference>
<dbReference type="Gene3D" id="2.70.98.10">
    <property type="match status" value="1"/>
</dbReference>
<evidence type="ECO:0000259" key="3">
    <source>
        <dbReference type="Pfam" id="PF10566"/>
    </source>
</evidence>
<dbReference type="AlphaFoldDB" id="A0A809S6H1"/>
<evidence type="ECO:0000259" key="4">
    <source>
        <dbReference type="Pfam" id="PF14508"/>
    </source>
</evidence>
<dbReference type="PANTHER" id="PTHR35803:SF2">
    <property type="entry name" value="RETAINING ALPHA-GALACTOSIDASE"/>
    <property type="match status" value="1"/>
</dbReference>
<feature type="domain" description="Glycosyl-hydrolase 97 catalytic" evidence="3">
    <location>
        <begin position="314"/>
        <end position="481"/>
    </location>
</feature>
<dbReference type="PANTHER" id="PTHR35803">
    <property type="entry name" value="GLUCAN 1,4-ALPHA-GLUCOSIDASE SUSB-RELATED"/>
    <property type="match status" value="1"/>
</dbReference>
<organism evidence="6 7">
    <name type="scientific">Candidatus Nitrosymbiomonas proteolyticus</name>
    <dbReference type="NCBI Taxonomy" id="2608984"/>
    <lineage>
        <taxon>Bacteria</taxon>
        <taxon>Bacillati</taxon>
        <taxon>Armatimonadota</taxon>
        <taxon>Armatimonadota incertae sedis</taxon>
        <taxon>Candidatus Nitrosymbiomonas</taxon>
    </lineage>
</organism>